<evidence type="ECO:0000313" key="2">
    <source>
        <dbReference type="EMBL" id="KAF7186420.1"/>
    </source>
</evidence>
<dbReference type="AlphaFoldDB" id="A0A8H6R6Y2"/>
<accession>A0A8H6R6Y2</accession>
<dbReference type="PROSITE" id="PS50280">
    <property type="entry name" value="SET"/>
    <property type="match status" value="1"/>
</dbReference>
<dbReference type="SUPFAM" id="SSF82199">
    <property type="entry name" value="SET domain"/>
    <property type="match status" value="1"/>
</dbReference>
<proteinExistence type="predicted"/>
<protein>
    <submittedName>
        <fullName evidence="2">SET domain-containing protein 4</fullName>
    </submittedName>
</protein>
<dbReference type="Pfam" id="PF00856">
    <property type="entry name" value="SET"/>
    <property type="match status" value="1"/>
</dbReference>
<comment type="caution">
    <text evidence="2">The sequence shown here is derived from an EMBL/GenBank/DDBJ whole genome shotgun (WGS) entry which is preliminary data.</text>
</comment>
<feature type="domain" description="SET" evidence="1">
    <location>
        <begin position="40"/>
        <end position="251"/>
    </location>
</feature>
<dbReference type="InterPro" id="IPR046341">
    <property type="entry name" value="SET_dom_sf"/>
</dbReference>
<dbReference type="InterPro" id="IPR050600">
    <property type="entry name" value="SETD3_SETD6_MTase"/>
</dbReference>
<name>A0A8H6R6Y2_9PEZI</name>
<dbReference type="GO" id="GO:0016279">
    <property type="term" value="F:protein-lysine N-methyltransferase activity"/>
    <property type="evidence" value="ECO:0007669"/>
    <property type="project" value="TreeGrafter"/>
</dbReference>
<sequence length="406" mass="45587">MAPSRASTKRRRISSGVAVDVNGRGSQNKHEVFTQWAKDRGVQIRSVKPAQIPGRGVGLVTTASIKQDERLIFVPEKAMFKPVKNYTSSNMSLKASPHVQLALSIMTECENPESSYNKWRSTWPTIQDFQSSMPLFWNHELSALLPPSVQHPLERQIDDWKKDAEFHRTMAPAGEEEDDTMKYFWAIVNSRSFHFKPPGSKPGFMVLCPFIDYMNHGPSGTGINVRQMAKGYEVTANRDYVAGEEVLATYGAHPNDKLLVHYGFINSSGPGAPSDDDVRLDHYVLDNLSSTTRDQLQDVGYLGSYALLPATNEICFKTQVAVRAELLTANEWEYFISNGEDLSNDQSEKVNRWLEPFLDGYRSDAESKIAELKAMKPGESEAGPVQLLLARWQQIHDALDAFIREG</sequence>
<dbReference type="OrthoDB" id="341421at2759"/>
<dbReference type="Gene3D" id="3.90.1410.10">
    <property type="entry name" value="set domain protein methyltransferase, domain 1"/>
    <property type="match status" value="1"/>
</dbReference>
<dbReference type="PANTHER" id="PTHR13271:SF137">
    <property type="entry name" value="SET DOMAIN-CONTAINING PROTEIN"/>
    <property type="match status" value="1"/>
</dbReference>
<evidence type="ECO:0000313" key="3">
    <source>
        <dbReference type="Proteomes" id="UP000660729"/>
    </source>
</evidence>
<organism evidence="2 3">
    <name type="scientific">Pseudocercospora fuligena</name>
    <dbReference type="NCBI Taxonomy" id="685502"/>
    <lineage>
        <taxon>Eukaryota</taxon>
        <taxon>Fungi</taxon>
        <taxon>Dikarya</taxon>
        <taxon>Ascomycota</taxon>
        <taxon>Pezizomycotina</taxon>
        <taxon>Dothideomycetes</taxon>
        <taxon>Dothideomycetidae</taxon>
        <taxon>Mycosphaerellales</taxon>
        <taxon>Mycosphaerellaceae</taxon>
        <taxon>Pseudocercospora</taxon>
    </lineage>
</organism>
<dbReference type="PANTHER" id="PTHR13271">
    <property type="entry name" value="UNCHARACTERIZED PUTATIVE METHYLTRANSFERASE"/>
    <property type="match status" value="1"/>
</dbReference>
<dbReference type="InterPro" id="IPR001214">
    <property type="entry name" value="SET_dom"/>
</dbReference>
<reference evidence="2" key="1">
    <citation type="submission" date="2020-04" db="EMBL/GenBank/DDBJ databases">
        <title>Draft genome resource of the tomato pathogen Pseudocercospora fuligena.</title>
        <authorList>
            <person name="Zaccaron A."/>
        </authorList>
    </citation>
    <scope>NUCLEOTIDE SEQUENCE</scope>
    <source>
        <strain evidence="2">PF001</strain>
    </source>
</reference>
<evidence type="ECO:0000259" key="1">
    <source>
        <dbReference type="PROSITE" id="PS50280"/>
    </source>
</evidence>
<dbReference type="Proteomes" id="UP000660729">
    <property type="component" value="Unassembled WGS sequence"/>
</dbReference>
<dbReference type="EMBL" id="JABCIY010000256">
    <property type="protein sequence ID" value="KAF7186420.1"/>
    <property type="molecule type" value="Genomic_DNA"/>
</dbReference>
<gene>
    <name evidence="2" type="ORF">HII31_12277</name>
</gene>
<keyword evidence="3" id="KW-1185">Reference proteome</keyword>